<keyword evidence="1" id="KW-0812">Transmembrane</keyword>
<keyword evidence="1" id="KW-0472">Membrane</keyword>
<feature type="transmembrane region" description="Helical" evidence="1">
    <location>
        <begin position="20"/>
        <end position="47"/>
    </location>
</feature>
<dbReference type="PANTHER" id="PTHR30093">
    <property type="entry name" value="GENERAL SECRETION PATHWAY PROTEIN G"/>
    <property type="match status" value="1"/>
</dbReference>
<sequence>MRNQMMTNPAAPTFYPRHPVARGFTLIELMIVVAVVAILAAIAIPSYQNHVMKTRRNAAAGCAIEMAQFMERFYTTNLTYAGTGLPQTECTGDLAPHYAFGLANQAARTYTITATPVAGGPQASDKCGAMTLTHTGAKDSVGTASECW</sequence>
<dbReference type="InterPro" id="IPR031982">
    <property type="entry name" value="PilE-like"/>
</dbReference>
<dbReference type="SUPFAM" id="SSF54523">
    <property type="entry name" value="Pili subunits"/>
    <property type="match status" value="1"/>
</dbReference>
<dbReference type="PANTHER" id="PTHR30093:SF47">
    <property type="entry name" value="TYPE IV PILUS NON-CORE MINOR PILIN PILE"/>
    <property type="match status" value="1"/>
</dbReference>
<dbReference type="InterPro" id="IPR012902">
    <property type="entry name" value="N_methyl_site"/>
</dbReference>
<dbReference type="STRING" id="1122188.SAMN02745674_01037"/>
<organism evidence="2 3">
    <name type="scientific">Lysobacter spongiicola DSM 21749</name>
    <dbReference type="NCBI Taxonomy" id="1122188"/>
    <lineage>
        <taxon>Bacteria</taxon>
        <taxon>Pseudomonadati</taxon>
        <taxon>Pseudomonadota</taxon>
        <taxon>Gammaproteobacteria</taxon>
        <taxon>Lysobacterales</taxon>
        <taxon>Lysobacteraceae</taxon>
        <taxon>Novilysobacter</taxon>
    </lineage>
</organism>
<proteinExistence type="predicted"/>
<keyword evidence="1" id="KW-1133">Transmembrane helix</keyword>
<dbReference type="Pfam" id="PF07963">
    <property type="entry name" value="N_methyl"/>
    <property type="match status" value="1"/>
</dbReference>
<dbReference type="GO" id="GO:0043683">
    <property type="term" value="P:type IV pilus assembly"/>
    <property type="evidence" value="ECO:0007669"/>
    <property type="project" value="InterPro"/>
</dbReference>
<dbReference type="AlphaFoldDB" id="A0A1T4P2A9"/>
<evidence type="ECO:0000256" key="1">
    <source>
        <dbReference type="SAM" id="Phobius"/>
    </source>
</evidence>
<accession>A0A1T4P2A9</accession>
<dbReference type="EMBL" id="FUXP01000002">
    <property type="protein sequence ID" value="SJZ85406.1"/>
    <property type="molecule type" value="Genomic_DNA"/>
</dbReference>
<evidence type="ECO:0000313" key="2">
    <source>
        <dbReference type="EMBL" id="SJZ85406.1"/>
    </source>
</evidence>
<dbReference type="Proteomes" id="UP000190061">
    <property type="component" value="Unassembled WGS sequence"/>
</dbReference>
<dbReference type="Pfam" id="PF16732">
    <property type="entry name" value="ComP_DUS"/>
    <property type="match status" value="1"/>
</dbReference>
<evidence type="ECO:0000313" key="3">
    <source>
        <dbReference type="Proteomes" id="UP000190061"/>
    </source>
</evidence>
<dbReference type="Gene3D" id="3.30.700.10">
    <property type="entry name" value="Glycoprotein, Type 4 Pilin"/>
    <property type="match status" value="1"/>
</dbReference>
<dbReference type="InterPro" id="IPR045584">
    <property type="entry name" value="Pilin-like"/>
</dbReference>
<name>A0A1T4P2A9_9GAMM</name>
<dbReference type="NCBIfam" id="TIGR02532">
    <property type="entry name" value="IV_pilin_GFxxxE"/>
    <property type="match status" value="1"/>
</dbReference>
<keyword evidence="3" id="KW-1185">Reference proteome</keyword>
<reference evidence="2 3" key="1">
    <citation type="submission" date="2017-02" db="EMBL/GenBank/DDBJ databases">
        <authorList>
            <person name="Peterson S.W."/>
        </authorList>
    </citation>
    <scope>NUCLEOTIDE SEQUENCE [LARGE SCALE GENOMIC DNA]</scope>
    <source>
        <strain evidence="2 3">DSM 21749</strain>
    </source>
</reference>
<gene>
    <name evidence="2" type="ORF">SAMN02745674_01037</name>
</gene>
<protein>
    <submittedName>
        <fullName evidence="2">Type IV pilus assembly protein PilE</fullName>
    </submittedName>
</protein>
<dbReference type="PROSITE" id="PS00409">
    <property type="entry name" value="PROKAR_NTER_METHYL"/>
    <property type="match status" value="1"/>
</dbReference>